<dbReference type="GO" id="GO:0043565">
    <property type="term" value="F:sequence-specific DNA binding"/>
    <property type="evidence" value="ECO:0007669"/>
    <property type="project" value="InterPro"/>
</dbReference>
<dbReference type="GO" id="GO:0005634">
    <property type="term" value="C:nucleus"/>
    <property type="evidence" value="ECO:0007669"/>
    <property type="project" value="UniProtKB-SubCell"/>
</dbReference>
<feature type="compositionally biased region" description="Pro residues" evidence="6">
    <location>
        <begin position="19"/>
        <end position="30"/>
    </location>
</feature>
<dbReference type="Gene3D" id="2.20.25.80">
    <property type="entry name" value="WRKY domain"/>
    <property type="match status" value="1"/>
</dbReference>
<dbReference type="Proteomes" id="UP001279734">
    <property type="component" value="Unassembled WGS sequence"/>
</dbReference>
<name>A0AAD3SYK0_NEPGR</name>
<dbReference type="PROSITE" id="PS50811">
    <property type="entry name" value="WRKY"/>
    <property type="match status" value="1"/>
</dbReference>
<keyword evidence="4" id="KW-0804">Transcription</keyword>
<feature type="region of interest" description="Disordered" evidence="6">
    <location>
        <begin position="65"/>
        <end position="105"/>
    </location>
</feature>
<keyword evidence="9" id="KW-1185">Reference proteome</keyword>
<feature type="region of interest" description="Disordered" evidence="6">
    <location>
        <begin position="1"/>
        <end position="36"/>
    </location>
</feature>
<keyword evidence="2" id="KW-0805">Transcription regulation</keyword>
<evidence type="ECO:0000256" key="2">
    <source>
        <dbReference type="ARBA" id="ARBA00023015"/>
    </source>
</evidence>
<dbReference type="InterPro" id="IPR003657">
    <property type="entry name" value="WRKY_dom"/>
</dbReference>
<accession>A0AAD3SYK0</accession>
<dbReference type="Pfam" id="PF03106">
    <property type="entry name" value="WRKY"/>
    <property type="match status" value="1"/>
</dbReference>
<keyword evidence="3" id="KW-0238">DNA-binding</keyword>
<evidence type="ECO:0000256" key="1">
    <source>
        <dbReference type="ARBA" id="ARBA00004123"/>
    </source>
</evidence>
<protein>
    <recommendedName>
        <fullName evidence="7">WRKY domain-containing protein</fullName>
    </recommendedName>
</protein>
<dbReference type="AlphaFoldDB" id="A0AAD3SYK0"/>
<comment type="subcellular location">
    <subcellularLocation>
        <location evidence="1">Nucleus</location>
    </subcellularLocation>
</comment>
<dbReference type="InterPro" id="IPR036576">
    <property type="entry name" value="WRKY_dom_sf"/>
</dbReference>
<reference evidence="8" key="1">
    <citation type="submission" date="2023-05" db="EMBL/GenBank/DDBJ databases">
        <title>Nepenthes gracilis genome sequencing.</title>
        <authorList>
            <person name="Fukushima K."/>
        </authorList>
    </citation>
    <scope>NUCLEOTIDE SEQUENCE</scope>
    <source>
        <strain evidence="8">SING2019-196</strain>
    </source>
</reference>
<evidence type="ECO:0000259" key="7">
    <source>
        <dbReference type="PROSITE" id="PS50811"/>
    </source>
</evidence>
<feature type="compositionally biased region" description="Basic and acidic residues" evidence="6">
    <location>
        <begin position="93"/>
        <end position="105"/>
    </location>
</feature>
<sequence length="105" mass="11962">MIDKRQKIVHPTPTVIRCPRPPPPLPPPKQGMPSFNQSNCLPLGYYRFSSSKGCPARKQVESVRNENLIEEQEEDEDEGGDKVPSGRNQLSFIEKENEALERMKN</sequence>
<evidence type="ECO:0000313" key="8">
    <source>
        <dbReference type="EMBL" id="GMH19554.1"/>
    </source>
</evidence>
<dbReference type="EMBL" id="BSYO01000020">
    <property type="protein sequence ID" value="GMH19554.1"/>
    <property type="molecule type" value="Genomic_DNA"/>
</dbReference>
<dbReference type="GO" id="GO:0003700">
    <property type="term" value="F:DNA-binding transcription factor activity"/>
    <property type="evidence" value="ECO:0007669"/>
    <property type="project" value="InterPro"/>
</dbReference>
<gene>
    <name evidence="8" type="ORF">Nepgr_021395</name>
</gene>
<proteinExistence type="predicted"/>
<evidence type="ECO:0000313" key="9">
    <source>
        <dbReference type="Proteomes" id="UP001279734"/>
    </source>
</evidence>
<evidence type="ECO:0000256" key="4">
    <source>
        <dbReference type="ARBA" id="ARBA00023163"/>
    </source>
</evidence>
<evidence type="ECO:0000256" key="5">
    <source>
        <dbReference type="ARBA" id="ARBA00023242"/>
    </source>
</evidence>
<evidence type="ECO:0000256" key="6">
    <source>
        <dbReference type="SAM" id="MobiDB-lite"/>
    </source>
</evidence>
<comment type="caution">
    <text evidence="8">The sequence shown here is derived from an EMBL/GenBank/DDBJ whole genome shotgun (WGS) entry which is preliminary data.</text>
</comment>
<feature type="compositionally biased region" description="Acidic residues" evidence="6">
    <location>
        <begin position="68"/>
        <end position="79"/>
    </location>
</feature>
<keyword evidence="5" id="KW-0539">Nucleus</keyword>
<feature type="domain" description="WRKY" evidence="7">
    <location>
        <begin position="42"/>
        <end position="66"/>
    </location>
</feature>
<organism evidence="8 9">
    <name type="scientific">Nepenthes gracilis</name>
    <name type="common">Slender pitcher plant</name>
    <dbReference type="NCBI Taxonomy" id="150966"/>
    <lineage>
        <taxon>Eukaryota</taxon>
        <taxon>Viridiplantae</taxon>
        <taxon>Streptophyta</taxon>
        <taxon>Embryophyta</taxon>
        <taxon>Tracheophyta</taxon>
        <taxon>Spermatophyta</taxon>
        <taxon>Magnoliopsida</taxon>
        <taxon>eudicotyledons</taxon>
        <taxon>Gunneridae</taxon>
        <taxon>Pentapetalae</taxon>
        <taxon>Caryophyllales</taxon>
        <taxon>Nepenthaceae</taxon>
        <taxon>Nepenthes</taxon>
    </lineage>
</organism>
<evidence type="ECO:0000256" key="3">
    <source>
        <dbReference type="ARBA" id="ARBA00023125"/>
    </source>
</evidence>